<protein>
    <submittedName>
        <fullName evidence="3">DUF805 domain-containing protein</fullName>
    </submittedName>
</protein>
<feature type="compositionally biased region" description="Pro residues" evidence="1">
    <location>
        <begin position="1"/>
        <end position="10"/>
    </location>
</feature>
<dbReference type="GO" id="GO:0005886">
    <property type="term" value="C:plasma membrane"/>
    <property type="evidence" value="ECO:0007669"/>
    <property type="project" value="TreeGrafter"/>
</dbReference>
<gene>
    <name evidence="3" type="ORF">G7067_05015</name>
</gene>
<feature type="compositionally biased region" description="Low complexity" evidence="1">
    <location>
        <begin position="282"/>
        <end position="293"/>
    </location>
</feature>
<evidence type="ECO:0000256" key="1">
    <source>
        <dbReference type="SAM" id="MobiDB-lite"/>
    </source>
</evidence>
<feature type="compositionally biased region" description="Polar residues" evidence="1">
    <location>
        <begin position="23"/>
        <end position="39"/>
    </location>
</feature>
<keyword evidence="2" id="KW-0472">Membrane</keyword>
<feature type="region of interest" description="Disordered" evidence="1">
    <location>
        <begin position="1"/>
        <end position="46"/>
    </location>
</feature>
<reference evidence="3 4" key="1">
    <citation type="submission" date="2020-03" db="EMBL/GenBank/DDBJ databases">
        <title>Leucobacter sp. nov., isolated from beetles.</title>
        <authorList>
            <person name="Hyun D.-W."/>
            <person name="Bae J.-W."/>
        </authorList>
    </citation>
    <scope>NUCLEOTIDE SEQUENCE [LARGE SCALE GENOMIC DNA]</scope>
    <source>
        <strain evidence="3 4">HDW9B</strain>
    </source>
</reference>
<feature type="compositionally biased region" description="Basic and acidic residues" evidence="1">
    <location>
        <begin position="269"/>
        <end position="281"/>
    </location>
</feature>
<sequence>MTNPPIPEDPQQPGTPSVPPQNHPQQPASQYAGSQQQYGAPQAPPLITPQVAYYPASVGAPGPGEPYNGATSPEDLSRPLYGATFPQAVRRFFKNYANFSGRASRSEYWWTYLFLSLLSIIPAVLLFIAAIVLAVSAPSGGSGSPSIPANDAGMGTGVFLLFTAGAVFLVLILGTIVPYLAISWRRLHDANFAGPMYFLSLIPSVGPIVLLVFMILSSNPEGVASTATNTRSTQGGPGQNHRPGPPCFGSHSASRGSSPPSRSSRSRRRSECRCTCRDQYRPRSQPSPRSRRP</sequence>
<dbReference type="Pfam" id="PF05656">
    <property type="entry name" value="DUF805"/>
    <property type="match status" value="1"/>
</dbReference>
<feature type="compositionally biased region" description="Polar residues" evidence="1">
    <location>
        <begin position="224"/>
        <end position="234"/>
    </location>
</feature>
<keyword evidence="2" id="KW-0812">Transmembrane</keyword>
<feature type="region of interest" description="Disordered" evidence="1">
    <location>
        <begin position="224"/>
        <end position="293"/>
    </location>
</feature>
<organism evidence="3 4">
    <name type="scientific">Leucobacter insecticola</name>
    <dbReference type="NCBI Taxonomy" id="2714934"/>
    <lineage>
        <taxon>Bacteria</taxon>
        <taxon>Bacillati</taxon>
        <taxon>Actinomycetota</taxon>
        <taxon>Actinomycetes</taxon>
        <taxon>Micrococcales</taxon>
        <taxon>Microbacteriaceae</taxon>
        <taxon>Leucobacter</taxon>
    </lineage>
</organism>
<dbReference type="KEGG" id="lins:G7067_05015"/>
<dbReference type="PANTHER" id="PTHR34980">
    <property type="entry name" value="INNER MEMBRANE PROTEIN-RELATED-RELATED"/>
    <property type="match status" value="1"/>
</dbReference>
<dbReference type="AlphaFoldDB" id="A0A6G8FI04"/>
<evidence type="ECO:0000313" key="4">
    <source>
        <dbReference type="Proteomes" id="UP000501387"/>
    </source>
</evidence>
<feature type="compositionally biased region" description="Low complexity" evidence="1">
    <location>
        <begin position="249"/>
        <end position="263"/>
    </location>
</feature>
<evidence type="ECO:0000313" key="3">
    <source>
        <dbReference type="EMBL" id="QIM15923.1"/>
    </source>
</evidence>
<proteinExistence type="predicted"/>
<dbReference type="PANTHER" id="PTHR34980:SF2">
    <property type="entry name" value="INNER MEMBRANE PROTEIN YHAH-RELATED"/>
    <property type="match status" value="1"/>
</dbReference>
<evidence type="ECO:0000256" key="2">
    <source>
        <dbReference type="SAM" id="Phobius"/>
    </source>
</evidence>
<dbReference type="EMBL" id="CP049934">
    <property type="protein sequence ID" value="QIM15923.1"/>
    <property type="molecule type" value="Genomic_DNA"/>
</dbReference>
<keyword evidence="2" id="KW-1133">Transmembrane helix</keyword>
<keyword evidence="4" id="KW-1185">Reference proteome</keyword>
<name>A0A6G8FI04_9MICO</name>
<accession>A0A6G8FI04</accession>
<dbReference type="Proteomes" id="UP000501387">
    <property type="component" value="Chromosome"/>
</dbReference>
<feature type="transmembrane region" description="Helical" evidence="2">
    <location>
        <begin position="194"/>
        <end position="216"/>
    </location>
</feature>
<feature type="transmembrane region" description="Helical" evidence="2">
    <location>
        <begin position="157"/>
        <end position="182"/>
    </location>
</feature>
<feature type="transmembrane region" description="Helical" evidence="2">
    <location>
        <begin position="112"/>
        <end position="137"/>
    </location>
</feature>
<dbReference type="InterPro" id="IPR008523">
    <property type="entry name" value="DUF805"/>
</dbReference>